<dbReference type="SMART" id="SM00020">
    <property type="entry name" value="Tryp_SPc"/>
    <property type="match status" value="2"/>
</dbReference>
<dbReference type="SUPFAM" id="SSF50494">
    <property type="entry name" value="Trypsin-like serine proteases"/>
    <property type="match status" value="2"/>
</dbReference>
<dbReference type="EMBL" id="LHPG02000003">
    <property type="protein sequence ID" value="PRW59521.1"/>
    <property type="molecule type" value="Genomic_DNA"/>
</dbReference>
<reference evidence="6 7" key="1">
    <citation type="journal article" date="2018" name="Plant J.">
        <title>Genome sequences of Chlorella sorokiniana UTEX 1602 and Micractinium conductrix SAG 241.80: implications to maltose excretion by a green alga.</title>
        <authorList>
            <person name="Arriola M.B."/>
            <person name="Velmurugan N."/>
            <person name="Zhang Y."/>
            <person name="Plunkett M.H."/>
            <person name="Hondzo H."/>
            <person name="Barney B.M."/>
        </authorList>
    </citation>
    <scope>NUCLEOTIDE SEQUENCE [LARGE SCALE GENOMIC DNA]</scope>
    <source>
        <strain evidence="7">UTEX 1602</strain>
    </source>
</reference>
<feature type="domain" description="Peptidase S1" evidence="5">
    <location>
        <begin position="623"/>
        <end position="893"/>
    </location>
</feature>
<organism evidence="6 7">
    <name type="scientific">Chlorella sorokiniana</name>
    <name type="common">Freshwater green alga</name>
    <dbReference type="NCBI Taxonomy" id="3076"/>
    <lineage>
        <taxon>Eukaryota</taxon>
        <taxon>Viridiplantae</taxon>
        <taxon>Chlorophyta</taxon>
        <taxon>core chlorophytes</taxon>
        <taxon>Trebouxiophyceae</taxon>
        <taxon>Chlorellales</taxon>
        <taxon>Chlorellaceae</taxon>
        <taxon>Chlorella clade</taxon>
        <taxon>Chlorella</taxon>
    </lineage>
</organism>
<dbReference type="PROSITE" id="PS00134">
    <property type="entry name" value="TRYPSIN_HIS"/>
    <property type="match status" value="2"/>
</dbReference>
<dbReference type="Gene3D" id="2.40.10.10">
    <property type="entry name" value="Trypsin-like serine proteases"/>
    <property type="match status" value="2"/>
</dbReference>
<dbReference type="InterPro" id="IPR043504">
    <property type="entry name" value="Peptidase_S1_PA_chymotrypsin"/>
</dbReference>
<dbReference type="InterPro" id="IPR001314">
    <property type="entry name" value="Peptidase_S1A"/>
</dbReference>
<dbReference type="OrthoDB" id="6339452at2759"/>
<feature type="signal peptide" evidence="4">
    <location>
        <begin position="1"/>
        <end position="21"/>
    </location>
</feature>
<dbReference type="GO" id="GO:0006508">
    <property type="term" value="P:proteolysis"/>
    <property type="evidence" value="ECO:0007669"/>
    <property type="project" value="InterPro"/>
</dbReference>
<evidence type="ECO:0000256" key="2">
    <source>
        <dbReference type="ARBA" id="ARBA00023157"/>
    </source>
</evidence>
<dbReference type="InterPro" id="IPR050430">
    <property type="entry name" value="Peptidase_S1"/>
</dbReference>
<evidence type="ECO:0000256" key="4">
    <source>
        <dbReference type="SAM" id="SignalP"/>
    </source>
</evidence>
<evidence type="ECO:0000256" key="1">
    <source>
        <dbReference type="ARBA" id="ARBA00007664"/>
    </source>
</evidence>
<comment type="similarity">
    <text evidence="1">Belongs to the peptidase S1 family.</text>
</comment>
<dbReference type="InterPro" id="IPR001254">
    <property type="entry name" value="Trypsin_dom"/>
</dbReference>
<feature type="region of interest" description="Disordered" evidence="3">
    <location>
        <begin position="530"/>
        <end position="555"/>
    </location>
</feature>
<evidence type="ECO:0000313" key="7">
    <source>
        <dbReference type="Proteomes" id="UP000239899"/>
    </source>
</evidence>
<sequence>MARRACAWALLLLASATACSAAPQVFGARRRTKPASAPFRPAIVGGNAAPIGRYRYMATLRPNDDVNSFFCGGTLIHPLVVMTAGHCMTDPYTGKNYSDIGLPSFNPPLVRVGGYWAFDEPNNKAELFNVVRQVVNPKFNVPFTPPVTYNFLNNDVALLLLDRPSTMPVVRLIGPPTPTNSKPKNPVPDWTKVTVMGWGLDSWFTYPEKLQEVQQQVLPLSVCQKEWGTPNPPWADSEGIQKVYNTFGTNSMMCAGGNWPVGNKGFCPGDSGGPLIVKGANWAQDVQIGSVSFVQGTCTGANVYANIPSVWHWINSTVYALTGQYLNQPFNPKTGSVYSPGPQIDGFNGKQYPTSARSGAVQPVKAAQQLKVLATPQYTLTAGMTNTTYGVASGPVSGAQRGRAPPNIRGAAKNNTVAATYVFKRGSTTVQAAVRGTPARLAVTVNGRSLQQGTILAIPGGRVVFPRYRVGTKWQVTVEQRDLAVQMSQPIAAASLLPWLDVSVTLRACPQPPAAAAGTCTPRPNALPARPCASNNPKEAAQGAGPEGRSGVGAHRISPARGLARLAKMPVPRRSAVLLLLLAAAATCMAAGRQLSASTPPRVVAPKGGNRTASVSGAPTAAIVNGIAAQPGRYRYMASLRRTSAFYPSPDSHFCGGTLIHRSVVMTAAHCITDLDTGYPSPDYESRPTVRIGGYSRQYDASTAYDLRSTIFSIAHPKFNVPLGAPGGNQDYLNYDVALLLLDRPSSMPVMKLIGNKPKPGNPVADNSPLKVVGWGLTSAAGSLADRLQELDMAVLPLSTCAAAYGNVDWGVPATTNFYTNTMMCAARNYPSAAGGFCPGDSGGPLLVNGGSAANDRQVGIVSWGPASCNAPDSPFTYTDVGAVFSWVNQAVFNLTNEWLVPPAPVVTNPTLVGFDGRARQLTGAANTAQGIAGYPNRWNLAAYLEAGRVKNTNIIQYVSFVNGTLLVEVGVYTSVGALAPIGVTLRGKRTTLQPGGSYNTGVGRITFTAVKTGVAKTITINQPGVQVVITQPWAANKKKSLFSTRTANSASLTSPG</sequence>
<evidence type="ECO:0000313" key="6">
    <source>
        <dbReference type="EMBL" id="PRW59521.1"/>
    </source>
</evidence>
<protein>
    <submittedName>
        <fullName evidence="6">Chymotrypsin-like elastase family member 1</fullName>
    </submittedName>
</protein>
<dbReference type="PANTHER" id="PTHR24276">
    <property type="entry name" value="POLYSERASE-RELATED"/>
    <property type="match status" value="1"/>
</dbReference>
<dbReference type="GO" id="GO:0004252">
    <property type="term" value="F:serine-type endopeptidase activity"/>
    <property type="evidence" value="ECO:0007669"/>
    <property type="project" value="InterPro"/>
</dbReference>
<dbReference type="InterPro" id="IPR018114">
    <property type="entry name" value="TRYPSIN_HIS"/>
</dbReference>
<keyword evidence="7" id="KW-1185">Reference proteome</keyword>
<keyword evidence="4" id="KW-0732">Signal</keyword>
<name>A0A2P6TZM7_CHLSO</name>
<dbReference type="Proteomes" id="UP000239899">
    <property type="component" value="Unassembled WGS sequence"/>
</dbReference>
<comment type="caution">
    <text evidence="6">The sequence shown here is derived from an EMBL/GenBank/DDBJ whole genome shotgun (WGS) entry which is preliminary data.</text>
</comment>
<dbReference type="AlphaFoldDB" id="A0A2P6TZM7"/>
<dbReference type="CDD" id="cd00190">
    <property type="entry name" value="Tryp_SPc"/>
    <property type="match status" value="2"/>
</dbReference>
<accession>A0A2P6TZM7</accession>
<evidence type="ECO:0000256" key="3">
    <source>
        <dbReference type="SAM" id="MobiDB-lite"/>
    </source>
</evidence>
<dbReference type="STRING" id="3076.A0A2P6TZM7"/>
<gene>
    <name evidence="6" type="ORF">C2E21_1730</name>
</gene>
<dbReference type="PROSITE" id="PS50240">
    <property type="entry name" value="TRYPSIN_DOM"/>
    <property type="match status" value="2"/>
</dbReference>
<evidence type="ECO:0000259" key="5">
    <source>
        <dbReference type="PROSITE" id="PS50240"/>
    </source>
</evidence>
<dbReference type="Pfam" id="PF00089">
    <property type="entry name" value="Trypsin"/>
    <property type="match status" value="2"/>
</dbReference>
<dbReference type="PROSITE" id="PS51257">
    <property type="entry name" value="PROKAR_LIPOPROTEIN"/>
    <property type="match status" value="1"/>
</dbReference>
<keyword evidence="2" id="KW-1015">Disulfide bond</keyword>
<dbReference type="InterPro" id="IPR009003">
    <property type="entry name" value="Peptidase_S1_PA"/>
</dbReference>
<feature type="chain" id="PRO_5015203750" evidence="4">
    <location>
        <begin position="22"/>
        <end position="1057"/>
    </location>
</feature>
<proteinExistence type="inferred from homology"/>
<feature type="domain" description="Peptidase S1" evidence="5">
    <location>
        <begin position="43"/>
        <end position="319"/>
    </location>
</feature>
<dbReference type="PRINTS" id="PR00722">
    <property type="entry name" value="CHYMOTRYPSIN"/>
</dbReference>
<dbReference type="PANTHER" id="PTHR24276:SF98">
    <property type="entry name" value="FI18310P1-RELATED"/>
    <property type="match status" value="1"/>
</dbReference>